<dbReference type="AlphaFoldDB" id="W7BIA2"/>
<evidence type="ECO:0000313" key="1">
    <source>
        <dbReference type="EMBL" id="EUJ25647.1"/>
    </source>
</evidence>
<name>W7BIA2_9LIST</name>
<protein>
    <submittedName>
        <fullName evidence="1">Uncharacterized protein</fullName>
    </submittedName>
</protein>
<keyword evidence="2" id="KW-1185">Reference proteome</keyword>
<dbReference type="EMBL" id="AODE01000038">
    <property type="protein sequence ID" value="EUJ25647.1"/>
    <property type="molecule type" value="Genomic_DNA"/>
</dbReference>
<sequence length="129" mass="14284">MNNKKAKKIISTLTIASVVGASVVTPLNGLTLPTKAAERVQNAASVTAPKYVAPAYKTLVMQDMNVYLPYLSLDGNYLIISMTKIIKNYGVSVTLPNGQIITKFKNPCCKYSRRFRDLCCDMDLRSQPY</sequence>
<dbReference type="RefSeq" id="WP_036081923.1">
    <property type="nucleotide sequence ID" value="NZ_AODE01000038.1"/>
</dbReference>
<organism evidence="1 2">
    <name type="scientific">Listeria cornellensis FSL F6-0969</name>
    <dbReference type="NCBI Taxonomy" id="1265820"/>
    <lineage>
        <taxon>Bacteria</taxon>
        <taxon>Bacillati</taxon>
        <taxon>Bacillota</taxon>
        <taxon>Bacilli</taxon>
        <taxon>Bacillales</taxon>
        <taxon>Listeriaceae</taxon>
        <taxon>Listeria</taxon>
    </lineage>
</organism>
<comment type="caution">
    <text evidence="1">The sequence shown here is derived from an EMBL/GenBank/DDBJ whole genome shotgun (WGS) entry which is preliminary data.</text>
</comment>
<proteinExistence type="predicted"/>
<dbReference type="OrthoDB" id="2365827at2"/>
<dbReference type="Proteomes" id="UP000019254">
    <property type="component" value="Unassembled WGS sequence"/>
</dbReference>
<accession>W7BIA2</accession>
<dbReference type="STRING" id="1265820.PCORN_16560"/>
<gene>
    <name evidence="1" type="ORF">PCORN_16560</name>
</gene>
<feature type="non-terminal residue" evidence="1">
    <location>
        <position position="129"/>
    </location>
</feature>
<reference evidence="1 2" key="1">
    <citation type="journal article" date="2014" name="Int. J. Syst. Evol. Microbiol.">
        <title>Listeria floridensis sp. nov., Listeria aquatica sp. nov., Listeria cornellensis sp. nov., Listeria riparia sp. nov. and Listeria grandensis sp. nov., from agricultural and natural environments.</title>
        <authorList>
            <person name="den Bakker H.C."/>
            <person name="Warchocki S."/>
            <person name="Wright E.M."/>
            <person name="Allred A.F."/>
            <person name="Ahlstrom C."/>
            <person name="Manuel C.S."/>
            <person name="Stasiewicz M.J."/>
            <person name="Burrell A."/>
            <person name="Roof S."/>
            <person name="Strawn L."/>
            <person name="Fortes E.D."/>
            <person name="Nightingale K.K."/>
            <person name="Kephart D."/>
            <person name="Wiedmann M."/>
        </authorList>
    </citation>
    <scope>NUCLEOTIDE SEQUENCE [LARGE SCALE GENOMIC DNA]</scope>
    <source>
        <strain evidence="2">FSL F6-969</strain>
    </source>
</reference>
<evidence type="ECO:0000313" key="2">
    <source>
        <dbReference type="Proteomes" id="UP000019254"/>
    </source>
</evidence>